<dbReference type="AlphaFoldDB" id="A0A820SAY3"/>
<comment type="caution">
    <text evidence="1">The sequence shown here is derived from an EMBL/GenBank/DDBJ whole genome shotgun (WGS) entry which is preliminary data.</text>
</comment>
<organism evidence="1 2">
    <name type="scientific">Adineta steineri</name>
    <dbReference type="NCBI Taxonomy" id="433720"/>
    <lineage>
        <taxon>Eukaryota</taxon>
        <taxon>Metazoa</taxon>
        <taxon>Spiralia</taxon>
        <taxon>Gnathifera</taxon>
        <taxon>Rotifera</taxon>
        <taxon>Eurotatoria</taxon>
        <taxon>Bdelloidea</taxon>
        <taxon>Adinetida</taxon>
        <taxon>Adinetidae</taxon>
        <taxon>Adineta</taxon>
    </lineage>
</organism>
<sequence>MRSTRMRKTTKEMSAHFAAIQQGITNAIRRRKLISGINRD</sequence>
<protein>
    <submittedName>
        <fullName evidence="1">Uncharacterized protein</fullName>
    </submittedName>
</protein>
<evidence type="ECO:0000313" key="1">
    <source>
        <dbReference type="EMBL" id="CAF4450251.1"/>
    </source>
</evidence>
<gene>
    <name evidence="1" type="ORF">OXD698_LOCUS54350</name>
</gene>
<reference evidence="1" key="1">
    <citation type="submission" date="2021-02" db="EMBL/GenBank/DDBJ databases">
        <authorList>
            <person name="Nowell W R."/>
        </authorList>
    </citation>
    <scope>NUCLEOTIDE SEQUENCE</scope>
</reference>
<name>A0A820SAY3_9BILA</name>
<feature type="non-terminal residue" evidence="1">
    <location>
        <position position="1"/>
    </location>
</feature>
<accession>A0A820SAY3</accession>
<dbReference type="EMBL" id="CAJOAZ010032806">
    <property type="protein sequence ID" value="CAF4450251.1"/>
    <property type="molecule type" value="Genomic_DNA"/>
</dbReference>
<dbReference type="Proteomes" id="UP000663844">
    <property type="component" value="Unassembled WGS sequence"/>
</dbReference>
<proteinExistence type="predicted"/>
<evidence type="ECO:0000313" key="2">
    <source>
        <dbReference type="Proteomes" id="UP000663844"/>
    </source>
</evidence>